<dbReference type="GO" id="GO:0043743">
    <property type="term" value="F:LPPG:FO 2-phospho-L-lactate transferase activity"/>
    <property type="evidence" value="ECO:0007669"/>
    <property type="project" value="InterPro"/>
</dbReference>
<organism evidence="2 3">
    <name type="scientific">candidate division WS6 bacterium 34_10</name>
    <dbReference type="NCBI Taxonomy" id="1641389"/>
    <lineage>
        <taxon>Bacteria</taxon>
        <taxon>Candidatus Dojkabacteria</taxon>
    </lineage>
</organism>
<name>A0A101HHJ8_9BACT</name>
<dbReference type="InterPro" id="IPR010119">
    <property type="entry name" value="Gluconeogen_factor"/>
</dbReference>
<comment type="caution">
    <text evidence="2">The sequence shown here is derived from an EMBL/GenBank/DDBJ whole genome shotgun (WGS) entry which is preliminary data.</text>
</comment>
<dbReference type="PANTHER" id="PTHR30135:SF3">
    <property type="entry name" value="GLUCONEOGENESIS FACTOR-RELATED"/>
    <property type="match status" value="1"/>
</dbReference>
<dbReference type="InterPro" id="IPR038136">
    <property type="entry name" value="CofD-like_dom_sf"/>
</dbReference>
<dbReference type="AlphaFoldDB" id="A0A101HHJ8"/>
<proteinExistence type="predicted"/>
<reference evidence="3" key="1">
    <citation type="journal article" date="2015" name="MBio">
        <title>Genome-Resolved Metagenomic Analysis Reveals Roles for Candidate Phyla and Other Microbial Community Members in Biogeochemical Transformations in Oil Reservoirs.</title>
        <authorList>
            <person name="Hu P."/>
            <person name="Tom L."/>
            <person name="Singh A."/>
            <person name="Thomas B.C."/>
            <person name="Baker B.J."/>
            <person name="Piceno Y.M."/>
            <person name="Andersen G.L."/>
            <person name="Banfield J.F."/>
        </authorList>
    </citation>
    <scope>NUCLEOTIDE SEQUENCE [LARGE SCALE GENOMIC DNA]</scope>
</reference>
<dbReference type="Gene3D" id="3.40.50.10680">
    <property type="entry name" value="CofD-like domains"/>
    <property type="match status" value="1"/>
</dbReference>
<evidence type="ECO:0000256" key="1">
    <source>
        <dbReference type="ARBA" id="ARBA00022490"/>
    </source>
</evidence>
<dbReference type="InterPro" id="IPR002882">
    <property type="entry name" value="CofD"/>
</dbReference>
<dbReference type="PANTHER" id="PTHR30135">
    <property type="entry name" value="UNCHARACTERIZED PROTEIN YVCK-RELATED"/>
    <property type="match status" value="1"/>
</dbReference>
<dbReference type="Proteomes" id="UP000053904">
    <property type="component" value="Unassembled WGS sequence"/>
</dbReference>
<protein>
    <submittedName>
        <fullName evidence="2">Uncharacterized protein</fullName>
    </submittedName>
</protein>
<dbReference type="SUPFAM" id="SSF142338">
    <property type="entry name" value="CofD-like"/>
    <property type="match status" value="1"/>
</dbReference>
<evidence type="ECO:0000313" key="3">
    <source>
        <dbReference type="Proteomes" id="UP000053904"/>
    </source>
</evidence>
<evidence type="ECO:0000313" key="2">
    <source>
        <dbReference type="EMBL" id="KUK77018.1"/>
    </source>
</evidence>
<gene>
    <name evidence="2" type="ORF">XD93_0588</name>
</gene>
<keyword evidence="1" id="KW-0963">Cytoplasm</keyword>
<dbReference type="EMBL" id="LGGO01000075">
    <property type="protein sequence ID" value="KUK77018.1"/>
    <property type="molecule type" value="Genomic_DNA"/>
</dbReference>
<dbReference type="Pfam" id="PF01933">
    <property type="entry name" value="CofD"/>
    <property type="match status" value="1"/>
</dbReference>
<sequence>MLAMTDITGSEIGAIDAFKYLFEISADILPVTLDDAKLVAEYEDGSKIEGEHLIDEPENDKRITNIYLNSKTEAYEGAVEAINNADYIVIGPGDLYTTTLATIIVPGISEALQKTKAKIIFIPNLMSKIGQTRGFTQKSMIEEVEKYIGRKVDYVLLNNGELPEKALKRYLDQGEHIFEDDLGENGKRVVIRADLVANSVIKKDKGDVLRRSLVRHDPQKLGKELYKIFKSNNLNRLFARIINLYR</sequence>
<accession>A0A101HHJ8</accession>